<proteinExistence type="predicted"/>
<dbReference type="OrthoDB" id="2970069at2"/>
<accession>A0A3N5C9C3</accession>
<sequence>MIYLFILVGFFVVSILIHYIQNGLNVKRDYNVSIFGGILVLSIFAFIIGYFFDFKYHLFFMGYGTLFFIGSLISLAVSYWYNHLS</sequence>
<dbReference type="AlphaFoldDB" id="A0A3N5C9C3"/>
<reference evidence="1 2" key="1">
    <citation type="submission" date="2018-11" db="EMBL/GenBank/DDBJ databases">
        <title>Genomic Encyclopedia of Type Strains, Phase IV (KMG-IV): sequencing the most valuable type-strain genomes for metagenomic binning, comparative biology and taxonomic classification.</title>
        <authorList>
            <person name="Goeker M."/>
        </authorList>
    </citation>
    <scope>NUCLEOTIDE SEQUENCE [LARGE SCALE GENOMIC DNA]</scope>
    <source>
        <strain evidence="1 2">DSM 18090</strain>
    </source>
</reference>
<dbReference type="EMBL" id="RKRF01000009">
    <property type="protein sequence ID" value="RPF53221.1"/>
    <property type="molecule type" value="Genomic_DNA"/>
</dbReference>
<dbReference type="Proteomes" id="UP000276443">
    <property type="component" value="Unassembled WGS sequence"/>
</dbReference>
<comment type="caution">
    <text evidence="1">The sequence shown here is derived from an EMBL/GenBank/DDBJ whole genome shotgun (WGS) entry which is preliminary data.</text>
</comment>
<evidence type="ECO:0008006" key="3">
    <source>
        <dbReference type="Google" id="ProtNLM"/>
    </source>
</evidence>
<keyword evidence="2" id="KW-1185">Reference proteome</keyword>
<name>A0A3N5C9C3_9BACI</name>
<dbReference type="RefSeq" id="WP_124221635.1">
    <property type="nucleotide sequence ID" value="NZ_RKRF01000009.1"/>
</dbReference>
<organism evidence="1 2">
    <name type="scientific">Aquisalibacillus elongatus</name>
    <dbReference type="NCBI Taxonomy" id="485577"/>
    <lineage>
        <taxon>Bacteria</taxon>
        <taxon>Bacillati</taxon>
        <taxon>Bacillota</taxon>
        <taxon>Bacilli</taxon>
        <taxon>Bacillales</taxon>
        <taxon>Bacillaceae</taxon>
        <taxon>Aquisalibacillus</taxon>
    </lineage>
</organism>
<protein>
    <recommendedName>
        <fullName evidence="3">YesK-like protein</fullName>
    </recommendedName>
</protein>
<gene>
    <name evidence="1" type="ORF">EDC24_1718</name>
</gene>
<evidence type="ECO:0000313" key="2">
    <source>
        <dbReference type="Proteomes" id="UP000276443"/>
    </source>
</evidence>
<evidence type="ECO:0000313" key="1">
    <source>
        <dbReference type="EMBL" id="RPF53221.1"/>
    </source>
</evidence>